<sequence>MASADPLLALRKAISSGSPISLLGADGSEVFDLKQCTDISLGPGLTFAKLAPTRFLSNDKDSIDDPAAPTYDLGTLLFSYNEKDTATGTYMRQVPEAGVSFVSFSDRKLVNDFLRGAIPADGPEGRVRPLPGAAKRAAGEAAGADAAGGAGAPPQKKQRYVPNREDQERVKRILQIVEGPQYGHIVGPGEVKLEKTGAVYHNRETVLRGERINNFESVRALIGPRLKQLRAEQQQKQPAQQSVAPVPAKPQKKKQLNPIIIISPSSTALITMHNVKQFLEEGRFTPSEDARRLAAGNLASYTAEDVVQVSHARASTSMGAPAGPETRKARYFVVDGVEALSKFGGAGKLDEAWDRVVCVMTTGQEWQFKPYKWKEPKELFHHVKGIYPQWTSDPPNDKVKSWNVSELKIDPHKRHIDKSTVADFWRQLEGWIQTNKPWLSF</sequence>
<keyword evidence="4" id="KW-0539">Nucleus</keyword>
<dbReference type="FunFam" id="3.40.50.11990:FF:000004">
    <property type="entry name" value="Potential RNA Pol II elongation accessory factor"/>
    <property type="match status" value="1"/>
</dbReference>
<dbReference type="GO" id="GO:0016593">
    <property type="term" value="C:Cdc73/Paf1 complex"/>
    <property type="evidence" value="ECO:0007669"/>
    <property type="project" value="InterPro"/>
</dbReference>
<dbReference type="Pfam" id="PF05179">
    <property type="entry name" value="CDC73_C"/>
    <property type="match status" value="1"/>
</dbReference>
<comment type="similarity">
    <text evidence="2">Belongs to the CDC73 family.</text>
</comment>
<feature type="region of interest" description="Disordered" evidence="5">
    <location>
        <begin position="230"/>
        <end position="251"/>
    </location>
</feature>
<dbReference type="AlphaFoldDB" id="A0AAV5GY48"/>
<evidence type="ECO:0000259" key="6">
    <source>
        <dbReference type="Pfam" id="PF05179"/>
    </source>
</evidence>
<evidence type="ECO:0000256" key="3">
    <source>
        <dbReference type="ARBA" id="ARBA00023163"/>
    </source>
</evidence>
<dbReference type="PANTHER" id="PTHR12466">
    <property type="entry name" value="CDC73 DOMAIN PROTEIN"/>
    <property type="match status" value="1"/>
</dbReference>
<dbReference type="Proteomes" id="UP001342314">
    <property type="component" value="Unassembled WGS sequence"/>
</dbReference>
<gene>
    <name evidence="7" type="ORF">Rhopal_007173-T1</name>
</gene>
<accession>A0AAV5GY48</accession>
<keyword evidence="3" id="KW-0804">Transcription</keyword>
<feature type="compositionally biased region" description="Low complexity" evidence="5">
    <location>
        <begin position="132"/>
        <end position="145"/>
    </location>
</feature>
<protein>
    <recommendedName>
        <fullName evidence="6">Cell division control protein 73 C-terminal domain-containing protein</fullName>
    </recommendedName>
</protein>
<dbReference type="Gene3D" id="3.40.50.11990">
    <property type="entry name" value="RNA polymerase II accessory factor, Cdc73 C-terminal domain"/>
    <property type="match status" value="1"/>
</dbReference>
<evidence type="ECO:0000256" key="1">
    <source>
        <dbReference type="ARBA" id="ARBA00004123"/>
    </source>
</evidence>
<feature type="compositionally biased region" description="Low complexity" evidence="5">
    <location>
        <begin position="231"/>
        <end position="246"/>
    </location>
</feature>
<dbReference type="EMBL" id="BQKY01000016">
    <property type="protein sequence ID" value="GJN94099.1"/>
    <property type="molecule type" value="Genomic_DNA"/>
</dbReference>
<reference evidence="7 8" key="1">
    <citation type="submission" date="2021-12" db="EMBL/GenBank/DDBJ databases">
        <title>High titer production of polyol ester of fatty acids by Rhodotorula paludigena BS15 towards product separation-free biomass refinery.</title>
        <authorList>
            <person name="Mano J."/>
            <person name="Ono H."/>
            <person name="Tanaka T."/>
            <person name="Naito K."/>
            <person name="Sushida H."/>
            <person name="Ike M."/>
            <person name="Tokuyasu K."/>
            <person name="Kitaoka M."/>
        </authorList>
    </citation>
    <scope>NUCLEOTIDE SEQUENCE [LARGE SCALE GENOMIC DNA]</scope>
    <source>
        <strain evidence="7 8">BS15</strain>
    </source>
</reference>
<proteinExistence type="inferred from homology"/>
<evidence type="ECO:0000256" key="2">
    <source>
        <dbReference type="ARBA" id="ARBA00010427"/>
    </source>
</evidence>
<organism evidence="7 8">
    <name type="scientific">Rhodotorula paludigena</name>
    <dbReference type="NCBI Taxonomy" id="86838"/>
    <lineage>
        <taxon>Eukaryota</taxon>
        <taxon>Fungi</taxon>
        <taxon>Dikarya</taxon>
        <taxon>Basidiomycota</taxon>
        <taxon>Pucciniomycotina</taxon>
        <taxon>Microbotryomycetes</taxon>
        <taxon>Sporidiobolales</taxon>
        <taxon>Sporidiobolaceae</taxon>
        <taxon>Rhodotorula</taxon>
    </lineage>
</organism>
<evidence type="ECO:0000313" key="7">
    <source>
        <dbReference type="EMBL" id="GJN94099.1"/>
    </source>
</evidence>
<evidence type="ECO:0000256" key="5">
    <source>
        <dbReference type="SAM" id="MobiDB-lite"/>
    </source>
</evidence>
<dbReference type="PANTHER" id="PTHR12466:SF8">
    <property type="entry name" value="PARAFIBROMIN"/>
    <property type="match status" value="1"/>
</dbReference>
<feature type="region of interest" description="Disordered" evidence="5">
    <location>
        <begin position="120"/>
        <end position="165"/>
    </location>
</feature>
<comment type="subcellular location">
    <subcellularLocation>
        <location evidence="1">Nucleus</location>
    </subcellularLocation>
</comment>
<keyword evidence="8" id="KW-1185">Reference proteome</keyword>
<dbReference type="GO" id="GO:0000993">
    <property type="term" value="F:RNA polymerase II complex binding"/>
    <property type="evidence" value="ECO:0007669"/>
    <property type="project" value="TreeGrafter"/>
</dbReference>
<feature type="domain" description="Cell division control protein 73 C-terminal" evidence="6">
    <location>
        <begin position="255"/>
        <end position="431"/>
    </location>
</feature>
<dbReference type="InterPro" id="IPR031336">
    <property type="entry name" value="CDC73_C"/>
</dbReference>
<dbReference type="GO" id="GO:0032968">
    <property type="term" value="P:positive regulation of transcription elongation by RNA polymerase II"/>
    <property type="evidence" value="ECO:0007669"/>
    <property type="project" value="TreeGrafter"/>
</dbReference>
<evidence type="ECO:0000256" key="4">
    <source>
        <dbReference type="ARBA" id="ARBA00023242"/>
    </source>
</evidence>
<dbReference type="InterPro" id="IPR007852">
    <property type="entry name" value="Cdc73/Parafibromin"/>
</dbReference>
<dbReference type="GO" id="GO:0006368">
    <property type="term" value="P:transcription elongation by RNA polymerase II"/>
    <property type="evidence" value="ECO:0007669"/>
    <property type="project" value="InterPro"/>
</dbReference>
<dbReference type="InterPro" id="IPR038103">
    <property type="entry name" value="CDC73_C_sf"/>
</dbReference>
<evidence type="ECO:0000313" key="8">
    <source>
        <dbReference type="Proteomes" id="UP001342314"/>
    </source>
</evidence>
<comment type="caution">
    <text evidence="7">The sequence shown here is derived from an EMBL/GenBank/DDBJ whole genome shotgun (WGS) entry which is preliminary data.</text>
</comment>
<name>A0AAV5GY48_9BASI</name>